<dbReference type="InterPro" id="IPR003140">
    <property type="entry name" value="PLipase/COase/thioEstase"/>
</dbReference>
<evidence type="ECO:0000313" key="5">
    <source>
        <dbReference type="Proteomes" id="UP001064632"/>
    </source>
</evidence>
<dbReference type="Gene3D" id="3.40.50.1820">
    <property type="entry name" value="alpha/beta hydrolase"/>
    <property type="match status" value="1"/>
</dbReference>
<gene>
    <name evidence="4" type="ORF">N4264_24475</name>
</gene>
<proteinExistence type="inferred from homology"/>
<evidence type="ECO:0000256" key="1">
    <source>
        <dbReference type="ARBA" id="ARBA00006499"/>
    </source>
</evidence>
<organism evidence="4 5">
    <name type="scientific">Tahibacter amnicola</name>
    <dbReference type="NCBI Taxonomy" id="2976241"/>
    <lineage>
        <taxon>Bacteria</taxon>
        <taxon>Pseudomonadati</taxon>
        <taxon>Pseudomonadota</taxon>
        <taxon>Gammaproteobacteria</taxon>
        <taxon>Lysobacterales</taxon>
        <taxon>Rhodanobacteraceae</taxon>
        <taxon>Tahibacter</taxon>
    </lineage>
</organism>
<name>A0ABY6BCT2_9GAMM</name>
<evidence type="ECO:0000313" key="4">
    <source>
        <dbReference type="EMBL" id="UXI67849.1"/>
    </source>
</evidence>
<protein>
    <submittedName>
        <fullName evidence="4">Alpha/beta hydrolase</fullName>
    </submittedName>
</protein>
<dbReference type="Proteomes" id="UP001064632">
    <property type="component" value="Chromosome"/>
</dbReference>
<sequence>MILPSVELETAPDPRHSVIWLHGLGADGHDFEPIVPELVSRQWPALRFVFPHAPVRPVTINGGMPMRAWYDIGGVDIASKQDEPGIRTSIGQLDALIAREAERGVPAERVILAGFSQGGAVVLAGGVRHAARLGGIMALSTYLPLAEKTAADRHDANKAVPILMAHGSFDNVVPQTLGTASRDYLRGLGYAVQWHTYPMAHQVCSEEIADLRQWLGARLAA</sequence>
<dbReference type="InterPro" id="IPR050565">
    <property type="entry name" value="LYPA1-2/EST-like"/>
</dbReference>
<dbReference type="EMBL" id="CP104694">
    <property type="protein sequence ID" value="UXI67849.1"/>
    <property type="molecule type" value="Genomic_DNA"/>
</dbReference>
<dbReference type="PANTHER" id="PTHR10655">
    <property type="entry name" value="LYSOPHOSPHOLIPASE-RELATED"/>
    <property type="match status" value="1"/>
</dbReference>
<keyword evidence="5" id="KW-1185">Reference proteome</keyword>
<dbReference type="SUPFAM" id="SSF53474">
    <property type="entry name" value="alpha/beta-Hydrolases"/>
    <property type="match status" value="1"/>
</dbReference>
<feature type="domain" description="Phospholipase/carboxylesterase/thioesterase" evidence="3">
    <location>
        <begin position="14"/>
        <end position="215"/>
    </location>
</feature>
<dbReference type="GO" id="GO:0016787">
    <property type="term" value="F:hydrolase activity"/>
    <property type="evidence" value="ECO:0007669"/>
    <property type="project" value="UniProtKB-KW"/>
</dbReference>
<accession>A0ABY6BCT2</accession>
<comment type="similarity">
    <text evidence="1">Belongs to the AB hydrolase superfamily. AB hydrolase 2 family.</text>
</comment>
<dbReference type="RefSeq" id="WP_261694818.1">
    <property type="nucleotide sequence ID" value="NZ_CP104694.1"/>
</dbReference>
<dbReference type="Pfam" id="PF02230">
    <property type="entry name" value="Abhydrolase_2"/>
    <property type="match status" value="1"/>
</dbReference>
<dbReference type="PANTHER" id="PTHR10655:SF17">
    <property type="entry name" value="LYSOPHOSPHOLIPASE-LIKE PROTEIN 1"/>
    <property type="match status" value="1"/>
</dbReference>
<evidence type="ECO:0000259" key="3">
    <source>
        <dbReference type="Pfam" id="PF02230"/>
    </source>
</evidence>
<dbReference type="InterPro" id="IPR029058">
    <property type="entry name" value="AB_hydrolase_fold"/>
</dbReference>
<keyword evidence="2 4" id="KW-0378">Hydrolase</keyword>
<reference evidence="4" key="1">
    <citation type="submission" date="2022-09" db="EMBL/GenBank/DDBJ databases">
        <title>Tahibacter sp. nov., isolated from a fresh water.</title>
        <authorList>
            <person name="Baek J.H."/>
            <person name="Lee J.K."/>
            <person name="Kim J.M."/>
            <person name="Jeon C.O."/>
        </authorList>
    </citation>
    <scope>NUCLEOTIDE SEQUENCE</scope>
    <source>
        <strain evidence="4">W38</strain>
    </source>
</reference>
<evidence type="ECO:0000256" key="2">
    <source>
        <dbReference type="ARBA" id="ARBA00022801"/>
    </source>
</evidence>